<keyword evidence="1" id="KW-0732">Signal</keyword>
<feature type="chain" id="PRO_5047174975" description="Transglutaminase-like domain-containing protein" evidence="1">
    <location>
        <begin position="19"/>
        <end position="327"/>
    </location>
</feature>
<comment type="caution">
    <text evidence="3">The sequence shown here is derived from an EMBL/GenBank/DDBJ whole genome shotgun (WGS) entry which is preliminary data.</text>
</comment>
<dbReference type="RefSeq" id="WP_249655741.1">
    <property type="nucleotide sequence ID" value="NZ_JAMFMA010000001.1"/>
</dbReference>
<dbReference type="InterPro" id="IPR002931">
    <property type="entry name" value="Transglutaminase-like"/>
</dbReference>
<feature type="signal peptide" evidence="1">
    <location>
        <begin position="1"/>
        <end position="18"/>
    </location>
</feature>
<dbReference type="Proteomes" id="UP001203607">
    <property type="component" value="Unassembled WGS sequence"/>
</dbReference>
<dbReference type="InterPro" id="IPR038765">
    <property type="entry name" value="Papain-like_cys_pep_sf"/>
</dbReference>
<dbReference type="SMART" id="SM00460">
    <property type="entry name" value="TGc"/>
    <property type="match status" value="1"/>
</dbReference>
<name>A0ABT0PME6_9FLAO</name>
<feature type="domain" description="Transglutaminase-like" evidence="2">
    <location>
        <begin position="105"/>
        <end position="172"/>
    </location>
</feature>
<organism evidence="3 4">
    <name type="scientific">Flagellimonas spongiicola</name>
    <dbReference type="NCBI Taxonomy" id="2942208"/>
    <lineage>
        <taxon>Bacteria</taxon>
        <taxon>Pseudomonadati</taxon>
        <taxon>Bacteroidota</taxon>
        <taxon>Flavobacteriia</taxon>
        <taxon>Flavobacteriales</taxon>
        <taxon>Flavobacteriaceae</taxon>
        <taxon>Flagellimonas</taxon>
    </lineage>
</organism>
<proteinExistence type="predicted"/>
<reference evidence="3 4" key="1">
    <citation type="submission" date="2022-05" db="EMBL/GenBank/DDBJ databases">
        <authorList>
            <person name="Park J.-S."/>
        </authorList>
    </citation>
    <scope>NUCLEOTIDE SEQUENCE [LARGE SCALE GENOMIC DNA]</scope>
    <source>
        <strain evidence="3 4">2012CJ35-5</strain>
    </source>
</reference>
<accession>A0ABT0PME6</accession>
<protein>
    <recommendedName>
        <fullName evidence="2">Transglutaminase-like domain-containing protein</fullName>
    </recommendedName>
</protein>
<sequence>MSKITFYFLLLVSCFCFGQQFEHVDSKVVQYPVFTKLEQLSYRIQNDFDSDIDRVRAAFVWLTQNITYGKTMDELFRPRKTIIYYSERGKQKQLKKALNLQMNQAFANKRGVCFDYSMLLDELCSLFELESHIIKGIVKDQIRELKGETLYKNHTWNTVKIENEWVLMDATWAAVNWSGIPGGFALEINEHYFDSNPKEFIKDHFPAESKWQLLDTKSTLEEFYISPMFLPGYFTSNVVLQDNFAGMLSQSDSQAIEFVFEQFPITSQLNYSIDTKGNKGKIRKLNVSQINRRVFTSTLAITEAITSGENITLYLDKNPILRFRLKK</sequence>
<dbReference type="SUPFAM" id="SSF54001">
    <property type="entry name" value="Cysteine proteinases"/>
    <property type="match status" value="1"/>
</dbReference>
<evidence type="ECO:0000256" key="1">
    <source>
        <dbReference type="SAM" id="SignalP"/>
    </source>
</evidence>
<dbReference type="PANTHER" id="PTHR46333:SF2">
    <property type="entry name" value="CYTOKINESIS PROTEIN 3"/>
    <property type="match status" value="1"/>
</dbReference>
<evidence type="ECO:0000313" key="3">
    <source>
        <dbReference type="EMBL" id="MCL6272554.1"/>
    </source>
</evidence>
<evidence type="ECO:0000259" key="2">
    <source>
        <dbReference type="SMART" id="SM00460"/>
    </source>
</evidence>
<gene>
    <name evidence="3" type="ORF">M3P19_00960</name>
</gene>
<dbReference type="InterPro" id="IPR052557">
    <property type="entry name" value="CAP/Cytokinesis_protein"/>
</dbReference>
<dbReference type="PANTHER" id="PTHR46333">
    <property type="entry name" value="CYTOKINESIS PROTEIN 3"/>
    <property type="match status" value="1"/>
</dbReference>
<dbReference type="EMBL" id="JAMFMA010000001">
    <property type="protein sequence ID" value="MCL6272554.1"/>
    <property type="molecule type" value="Genomic_DNA"/>
</dbReference>
<dbReference type="Gene3D" id="3.10.620.30">
    <property type="match status" value="1"/>
</dbReference>
<evidence type="ECO:0000313" key="4">
    <source>
        <dbReference type="Proteomes" id="UP001203607"/>
    </source>
</evidence>
<keyword evidence="4" id="KW-1185">Reference proteome</keyword>
<dbReference type="Pfam" id="PF01841">
    <property type="entry name" value="Transglut_core"/>
    <property type="match status" value="1"/>
</dbReference>